<dbReference type="Proteomes" id="UP000030765">
    <property type="component" value="Unassembled WGS sequence"/>
</dbReference>
<feature type="region of interest" description="Disordered" evidence="1">
    <location>
        <begin position="40"/>
        <end position="77"/>
    </location>
</feature>
<feature type="compositionally biased region" description="Polar residues" evidence="1">
    <location>
        <begin position="63"/>
        <end position="77"/>
    </location>
</feature>
<gene>
    <name evidence="2" type="ORF">ZHAS_00014241</name>
</gene>
<evidence type="ECO:0000313" key="2">
    <source>
        <dbReference type="EMBL" id="KFB46351.1"/>
    </source>
</evidence>
<dbReference type="EnsemblMetazoa" id="ASIC014241-RA">
    <property type="protein sequence ID" value="ASIC014241-PA"/>
    <property type="gene ID" value="ASIC014241"/>
</dbReference>
<name>A0A084W807_ANOSI</name>
<reference evidence="2 4" key="1">
    <citation type="journal article" date="2014" name="BMC Genomics">
        <title>Genome sequence of Anopheles sinensis provides insight into genetics basis of mosquito competence for malaria parasites.</title>
        <authorList>
            <person name="Zhou D."/>
            <person name="Zhang D."/>
            <person name="Ding G."/>
            <person name="Shi L."/>
            <person name="Hou Q."/>
            <person name="Ye Y."/>
            <person name="Xu Y."/>
            <person name="Zhou H."/>
            <person name="Xiong C."/>
            <person name="Li S."/>
            <person name="Yu J."/>
            <person name="Hong S."/>
            <person name="Yu X."/>
            <person name="Zou P."/>
            <person name="Chen C."/>
            <person name="Chang X."/>
            <person name="Wang W."/>
            <person name="Lv Y."/>
            <person name="Sun Y."/>
            <person name="Ma L."/>
            <person name="Shen B."/>
            <person name="Zhu C."/>
        </authorList>
    </citation>
    <scope>NUCLEOTIDE SEQUENCE [LARGE SCALE GENOMIC DNA]</scope>
</reference>
<evidence type="ECO:0000313" key="3">
    <source>
        <dbReference type="EnsemblMetazoa" id="ASIC014241-PA"/>
    </source>
</evidence>
<protein>
    <submittedName>
        <fullName evidence="2 3">3-dehydroquinate synthase</fullName>
    </submittedName>
</protein>
<organism evidence="2">
    <name type="scientific">Anopheles sinensis</name>
    <name type="common">Mosquito</name>
    <dbReference type="NCBI Taxonomy" id="74873"/>
    <lineage>
        <taxon>Eukaryota</taxon>
        <taxon>Metazoa</taxon>
        <taxon>Ecdysozoa</taxon>
        <taxon>Arthropoda</taxon>
        <taxon>Hexapoda</taxon>
        <taxon>Insecta</taxon>
        <taxon>Pterygota</taxon>
        <taxon>Neoptera</taxon>
        <taxon>Endopterygota</taxon>
        <taxon>Diptera</taxon>
        <taxon>Nematocera</taxon>
        <taxon>Culicoidea</taxon>
        <taxon>Culicidae</taxon>
        <taxon>Anophelinae</taxon>
        <taxon>Anopheles</taxon>
    </lineage>
</organism>
<evidence type="ECO:0000256" key="1">
    <source>
        <dbReference type="SAM" id="MobiDB-lite"/>
    </source>
</evidence>
<evidence type="ECO:0000313" key="4">
    <source>
        <dbReference type="Proteomes" id="UP000030765"/>
    </source>
</evidence>
<dbReference type="VEuPathDB" id="VectorBase:ASIC014241"/>
<dbReference type="EMBL" id="ATLV01021339">
    <property type="status" value="NOT_ANNOTATED_CDS"/>
    <property type="molecule type" value="Genomic_DNA"/>
</dbReference>
<dbReference type="AlphaFoldDB" id="A0A084W807"/>
<proteinExistence type="predicted"/>
<reference evidence="3" key="2">
    <citation type="submission" date="2020-05" db="UniProtKB">
        <authorList>
            <consortium name="EnsemblMetazoa"/>
        </authorList>
    </citation>
    <scope>IDENTIFICATION</scope>
</reference>
<sequence length="77" mass="8887">MTGRPYDDDDPTIGHVTVSRWVPHENYIHRRVKWLADSLPTPTINAPASVSRSDRGVRLLPRQQKQSFPNSENFQDM</sequence>
<keyword evidence="4" id="KW-1185">Reference proteome</keyword>
<accession>A0A084W807</accession>
<feature type="compositionally biased region" description="Polar residues" evidence="1">
    <location>
        <begin position="40"/>
        <end position="51"/>
    </location>
</feature>
<dbReference type="EMBL" id="KE525316">
    <property type="protein sequence ID" value="KFB46351.1"/>
    <property type="molecule type" value="Genomic_DNA"/>
</dbReference>